<gene>
    <name evidence="2" type="ORF">C7212DRAFT_361061</name>
</gene>
<feature type="compositionally biased region" description="Polar residues" evidence="1">
    <location>
        <begin position="144"/>
        <end position="166"/>
    </location>
</feature>
<feature type="region of interest" description="Disordered" evidence="1">
    <location>
        <begin position="144"/>
        <end position="212"/>
    </location>
</feature>
<evidence type="ECO:0000256" key="1">
    <source>
        <dbReference type="SAM" id="MobiDB-lite"/>
    </source>
</evidence>
<feature type="compositionally biased region" description="Low complexity" evidence="1">
    <location>
        <begin position="196"/>
        <end position="209"/>
    </location>
</feature>
<feature type="region of interest" description="Disordered" evidence="1">
    <location>
        <begin position="241"/>
        <end position="281"/>
    </location>
</feature>
<feature type="region of interest" description="Disordered" evidence="1">
    <location>
        <begin position="431"/>
        <end position="458"/>
    </location>
</feature>
<proteinExistence type="predicted"/>
<dbReference type="Proteomes" id="UP000246991">
    <property type="component" value="Unassembled WGS sequence"/>
</dbReference>
<feature type="region of interest" description="Disordered" evidence="1">
    <location>
        <begin position="520"/>
        <end position="547"/>
    </location>
</feature>
<reference evidence="2 3" key="1">
    <citation type="submission" date="2018-03" db="EMBL/GenBank/DDBJ databases">
        <title>Genomes of Pezizomycetes fungi and the evolution of truffles.</title>
        <authorList>
            <person name="Murat C."/>
            <person name="Payen T."/>
            <person name="Noel B."/>
            <person name="Kuo A."/>
            <person name="Martin F.M."/>
        </authorList>
    </citation>
    <scope>NUCLEOTIDE SEQUENCE [LARGE SCALE GENOMIC DNA]</scope>
    <source>
        <strain evidence="2">091103-1</strain>
    </source>
</reference>
<dbReference type="EMBL" id="PYWC01000004">
    <property type="protein sequence ID" value="PWW80059.1"/>
    <property type="molecule type" value="Genomic_DNA"/>
</dbReference>
<evidence type="ECO:0000313" key="3">
    <source>
        <dbReference type="Proteomes" id="UP000246991"/>
    </source>
</evidence>
<evidence type="ECO:0000313" key="2">
    <source>
        <dbReference type="EMBL" id="PWW80059.1"/>
    </source>
</evidence>
<accession>A0A317T054</accession>
<keyword evidence="3" id="KW-1185">Reference proteome</keyword>
<feature type="region of interest" description="Disordered" evidence="1">
    <location>
        <begin position="27"/>
        <end position="85"/>
    </location>
</feature>
<comment type="caution">
    <text evidence="2">The sequence shown here is derived from an EMBL/GenBank/DDBJ whole genome shotgun (WGS) entry which is preliminary data.</text>
</comment>
<feature type="compositionally biased region" description="Basic residues" evidence="1">
    <location>
        <begin position="619"/>
        <end position="630"/>
    </location>
</feature>
<dbReference type="OrthoDB" id="10449096at2759"/>
<feature type="compositionally biased region" description="Gly residues" evidence="1">
    <location>
        <begin position="535"/>
        <end position="547"/>
    </location>
</feature>
<sequence>MSDNHKQSLRGCDQFSVQPEFNYAVDSTPQLSFDGHQGQSHGFVQCDSSDHFPVSNLSPYSAGADPQHPVQAGPSYRKSLPQNKFPQRVRSYTLPGTKSPQPKVFEGHWKTSWNRSPIYVSGTGIPSSQNDPYAGVRKWNEFNAQQPPEKNSNNPPLSRIPPTNTKPIPLGPRYTRTRRKRELYQQIQPPNSQHIPNPRHSPPSSHTRSQPCLEEGEMAENKLTGPGDNLHVAGGLGASGLAQIGIPDPTATNPAPRGGGSPGVSESPTNRGGSSGSGSCEEYVGFIIPSDPYTIHSVEKGSTGPGELGTDSTKVTVREHNSIAGKAQVIALNCQQPAPKVGGSNTKMGSLLGAVENPMSRGGGGGGSGINDEYWGFIMPSDPYTFYPVQKGSASLQSLGTNGLKAAAGEHHNMAWKDQVITLICQQPERETNDANSKTGSFLGATENHMSKDGSSDSGANDEYMGFIMPSDPYTFYPVQKGSTSIRNLGADHTTAAAREHNSMEWKDQVIALICQPPAPEVSSSNTRTGSLLIPGGGPVSKYGGGDNSTSDEYVGFILPSDPYTLHPAGQGSTNLRNSGKDHTKAQVTETDGGVTKDQVTAPVPQRPALKIDKSNPKTARHKKVNKSAGRRPCSGEKCIKQKSNQMS</sequence>
<name>A0A317T054_9PEZI</name>
<protein>
    <submittedName>
        <fullName evidence="2">Uncharacterized protein</fullName>
    </submittedName>
</protein>
<dbReference type="AlphaFoldDB" id="A0A317T054"/>
<feature type="region of interest" description="Disordered" evidence="1">
    <location>
        <begin position="565"/>
        <end position="648"/>
    </location>
</feature>
<organism evidence="2 3">
    <name type="scientific">Tuber magnatum</name>
    <name type="common">white Piedmont truffle</name>
    <dbReference type="NCBI Taxonomy" id="42249"/>
    <lineage>
        <taxon>Eukaryota</taxon>
        <taxon>Fungi</taxon>
        <taxon>Dikarya</taxon>
        <taxon>Ascomycota</taxon>
        <taxon>Pezizomycotina</taxon>
        <taxon>Pezizomycetes</taxon>
        <taxon>Pezizales</taxon>
        <taxon>Tuberaceae</taxon>
        <taxon>Tuber</taxon>
    </lineage>
</organism>
<feature type="compositionally biased region" description="Polar residues" evidence="1">
    <location>
        <begin position="27"/>
        <end position="42"/>
    </location>
</feature>
<feature type="compositionally biased region" description="Polar residues" evidence="1">
    <location>
        <begin position="185"/>
        <end position="195"/>
    </location>
</feature>